<dbReference type="InterPro" id="IPR015060">
    <property type="entry name" value="Aca2_YdiL-like"/>
</dbReference>
<dbReference type="Pfam" id="PF08965">
    <property type="entry name" value="Aca2_YdiL"/>
    <property type="match status" value="1"/>
</dbReference>
<accession>A0A8M0FGS8</accession>
<organism evidence="1">
    <name type="scientific">Oceanimonas smirnovii</name>
    <dbReference type="NCBI Taxonomy" id="264574"/>
    <lineage>
        <taxon>Bacteria</taxon>
        <taxon>Pseudomonadati</taxon>
        <taxon>Pseudomonadota</taxon>
        <taxon>Gammaproteobacteria</taxon>
        <taxon>Aeromonadales</taxon>
        <taxon>Aeromonadaceae</taxon>
        <taxon>Oceanimonas</taxon>
    </lineage>
</organism>
<evidence type="ECO:0000313" key="1">
    <source>
        <dbReference type="PDB" id="7EZY"/>
    </source>
</evidence>
<keyword evidence="2" id="KW-0002">3D-structure</keyword>
<sequence>MTHYELQALRKLLMLEVSEAAREIGDVSPRSWQYWESGRSPVPDDVANQIRNLTDMRYQLLELRTEQIEKAGKPIQLNFYRTLDDYEAVTGKRDVVSWRLTQAVAATLFAEGDVTLVEQGGLTLE</sequence>
<dbReference type="SUPFAM" id="SSF47413">
    <property type="entry name" value="lambda repressor-like DNA-binding domains"/>
    <property type="match status" value="1"/>
</dbReference>
<dbReference type="AlphaFoldDB" id="A0A8M0FGS8"/>
<name>A0A8M0FGS8_9GAMM</name>
<dbReference type="GO" id="GO:0003677">
    <property type="term" value="F:DNA binding"/>
    <property type="evidence" value="ECO:0007669"/>
    <property type="project" value="InterPro"/>
</dbReference>
<dbReference type="Gene3D" id="1.10.3100.10">
    <property type="entry name" value="Putative cytoplasmic protein"/>
    <property type="match status" value="1"/>
</dbReference>
<dbReference type="InterPro" id="IPR010982">
    <property type="entry name" value="Lambda_DNA-bd_dom_sf"/>
</dbReference>
<dbReference type="InterPro" id="IPR027910">
    <property type="entry name" value="YdiL_sf"/>
</dbReference>
<dbReference type="PDB" id="7EZY">
    <property type="method" value="X-ray"/>
    <property type="resolution" value="1.92 A"/>
    <property type="chains" value="A/B=1-125"/>
</dbReference>
<evidence type="ECO:0007829" key="2">
    <source>
        <dbReference type="PDB" id="7EZY"/>
    </source>
</evidence>
<reference evidence="2" key="1">
    <citation type="journal article" date="2022" name="Acta Crystallogr. D Struct. Biol.">
        <title>Molecular basis of transcriptional repression of anti-CRISPR by anti-CRISPR-associated 2.</title>
        <authorList>
            <person name="Lee S.Y."/>
            <person name="Kim G.E."/>
            <person name="Park H.H."/>
        </authorList>
    </citation>
    <scope>X-RAY CRYSTALLOGRAPHY (1.92 ANGSTROMS)</scope>
</reference>
<dbReference type="SMR" id="A0A8M0FGS8"/>
<proteinExistence type="evidence at protein level"/>
<protein>
    <submittedName>
        <fullName evidence="1">anti-CRISPR-associated Aca2</fullName>
    </submittedName>
</protein>